<gene>
    <name evidence="7" type="ORF">GCM10010994_26050</name>
</gene>
<dbReference type="InterPro" id="IPR029043">
    <property type="entry name" value="GcvT/YgfZ_C"/>
</dbReference>
<dbReference type="InterPro" id="IPR006222">
    <property type="entry name" value="GCVT_N"/>
</dbReference>
<dbReference type="GO" id="GO:0016491">
    <property type="term" value="F:oxidoreductase activity"/>
    <property type="evidence" value="ECO:0007669"/>
    <property type="project" value="UniProtKB-KW"/>
</dbReference>
<dbReference type="RefSeq" id="WP_188609591.1">
    <property type="nucleotide sequence ID" value="NZ_BMGG01000004.1"/>
</dbReference>
<dbReference type="InterPro" id="IPR006076">
    <property type="entry name" value="FAD-dep_OxRdtase"/>
</dbReference>
<reference evidence="7" key="1">
    <citation type="journal article" date="2014" name="Int. J. Syst. Evol. Microbiol.">
        <title>Complete genome sequence of Corynebacterium casei LMG S-19264T (=DSM 44701T), isolated from a smear-ripened cheese.</title>
        <authorList>
            <consortium name="US DOE Joint Genome Institute (JGI-PGF)"/>
            <person name="Walter F."/>
            <person name="Albersmeier A."/>
            <person name="Kalinowski J."/>
            <person name="Ruckert C."/>
        </authorList>
    </citation>
    <scope>NUCLEOTIDE SEQUENCE</scope>
    <source>
        <strain evidence="7">CGMCC 1.12919</strain>
    </source>
</reference>
<evidence type="ECO:0000259" key="6">
    <source>
        <dbReference type="Pfam" id="PF16350"/>
    </source>
</evidence>
<feature type="domain" description="Aminomethyltransferase C-terminal" evidence="5">
    <location>
        <begin position="722"/>
        <end position="807"/>
    </location>
</feature>
<dbReference type="Gene3D" id="2.40.30.110">
    <property type="entry name" value="Aminomethyltransferase beta-barrel domains"/>
    <property type="match status" value="1"/>
</dbReference>
<comment type="caution">
    <text evidence="7">The sequence shown here is derived from an EMBL/GenBank/DDBJ whole genome shotgun (WGS) entry which is preliminary data.</text>
</comment>
<dbReference type="PANTHER" id="PTHR43757">
    <property type="entry name" value="AMINOMETHYLTRANSFERASE"/>
    <property type="match status" value="1"/>
</dbReference>
<keyword evidence="8" id="KW-1185">Reference proteome</keyword>
<dbReference type="Pfam" id="PF01266">
    <property type="entry name" value="DAO"/>
    <property type="match status" value="1"/>
</dbReference>
<proteinExistence type="inferred from homology"/>
<dbReference type="Gene3D" id="3.50.50.60">
    <property type="entry name" value="FAD/NAD(P)-binding domain"/>
    <property type="match status" value="1"/>
</dbReference>
<name>A0A916XF88_9HYPH</name>
<evidence type="ECO:0000259" key="3">
    <source>
        <dbReference type="Pfam" id="PF01266"/>
    </source>
</evidence>
<dbReference type="InterPro" id="IPR032503">
    <property type="entry name" value="FAO_M"/>
</dbReference>
<evidence type="ECO:0000256" key="1">
    <source>
        <dbReference type="ARBA" id="ARBA00008609"/>
    </source>
</evidence>
<evidence type="ECO:0000259" key="4">
    <source>
        <dbReference type="Pfam" id="PF01571"/>
    </source>
</evidence>
<dbReference type="Pfam" id="PF16350">
    <property type="entry name" value="FAO_M"/>
    <property type="match status" value="1"/>
</dbReference>
<reference evidence="7" key="2">
    <citation type="submission" date="2020-09" db="EMBL/GenBank/DDBJ databases">
        <authorList>
            <person name="Sun Q."/>
            <person name="Zhou Y."/>
        </authorList>
    </citation>
    <scope>NUCLEOTIDE SEQUENCE</scope>
    <source>
        <strain evidence="7">CGMCC 1.12919</strain>
    </source>
</reference>
<dbReference type="Pfam" id="PF08669">
    <property type="entry name" value="GCV_T_C"/>
    <property type="match status" value="1"/>
</dbReference>
<dbReference type="PROSITE" id="PS51257">
    <property type="entry name" value="PROKAR_LIPOPROTEIN"/>
    <property type="match status" value="1"/>
</dbReference>
<keyword evidence="2" id="KW-0560">Oxidoreductase</keyword>
<dbReference type="SUPFAM" id="SSF103025">
    <property type="entry name" value="Folate-binding domain"/>
    <property type="match status" value="1"/>
</dbReference>
<dbReference type="InterPro" id="IPR013977">
    <property type="entry name" value="GcvT_C"/>
</dbReference>
<dbReference type="Proteomes" id="UP000637002">
    <property type="component" value="Unassembled WGS sequence"/>
</dbReference>
<dbReference type="InterPro" id="IPR036188">
    <property type="entry name" value="FAD/NAD-bd_sf"/>
</dbReference>
<feature type="domain" description="FAD dependent oxidoreductase" evidence="3">
    <location>
        <begin position="10"/>
        <end position="365"/>
    </location>
</feature>
<dbReference type="EMBL" id="BMGG01000004">
    <property type="protein sequence ID" value="GGC66251.1"/>
    <property type="molecule type" value="Genomic_DNA"/>
</dbReference>
<dbReference type="Gene3D" id="3.30.9.10">
    <property type="entry name" value="D-Amino Acid Oxidase, subunit A, domain 2"/>
    <property type="match status" value="1"/>
</dbReference>
<dbReference type="Gene3D" id="3.30.1360.120">
    <property type="entry name" value="Probable tRNA modification gtpase trme, domain 1"/>
    <property type="match status" value="1"/>
</dbReference>
<dbReference type="SUPFAM" id="SSF54373">
    <property type="entry name" value="FAD-linked reductases, C-terminal domain"/>
    <property type="match status" value="1"/>
</dbReference>
<feature type="domain" description="FAD dependent oxidoreductase central" evidence="6">
    <location>
        <begin position="368"/>
        <end position="423"/>
    </location>
</feature>
<accession>A0A916XF88</accession>
<feature type="domain" description="GCVT N-terminal" evidence="4">
    <location>
        <begin position="425"/>
        <end position="702"/>
    </location>
</feature>
<sequence length="826" mass="89033">MALLPQRAQVVIVGGGIVGCSVAYHLTRRGLTDVVLLERKQLTSGTTWHAAGLVGQLRATHNLTRLAQYTTELYAGLEAETGQATGFLQIGSLALASNAERLEELKRGASMARCFGLDVNVLTAEEALALWPMMRSDDLAGAVHLPKDGQTNPVDTTQALAKGARGRGARIIEQVRVDDIVVEGGRAVGVRTAQGDIQADIVVNCAGMWARDLGARAGTTVPLHAAEHFYVVTEPIPGLPPHLPVLRDADSCTYVKEDAGKLLVGWFEPVAKPWGMDGIPDGFSFDSLPDDLAHIEPLLEAAVRRVPALGSAGIQLFFNGPESFTPDDRYLLGETPEVEGLYVAAGFNSIGIQSAGGAGKVLADWIVDGHPPMDLWDVDVRRMMPFQRNKRYLKDRTVESLGLLYAMHWPFRQPESARGVRRSAVHDRLAARGACFGEAAGWERPNWYAPAGERAEYRYTYGRQNWFAHAAAEHRAAREAVALFDQSSFGKYVLEGPDAEAVLNRICANDVAVPVGKIVYTQWLNARGGIEADVTITRESETRFLIITAAATQTRDLAWLKRHIPEGAQAVAVDVTSGYAVLGVMGPRSRALLSALTDTPLANAAFPFATSQMIELGYAEVRASRITYVGELGWELYIPTEFAQGVFDVLIEAGPAFGLTLAGYHAMNSLRMEKAYRHWGHDITDEDTPLEAGLGFAVAWDKAGGFLGRDALQRQREAGPRRRLVNLALDDPGKLLYHNEPILKDGTIVGRITSGMFGHTVGTALGMGYVDGGGEPISPAFVASGGWEVEIAGARVPARASLKPFYDPASRRVKDAGDAAVSAAAA</sequence>
<dbReference type="InterPro" id="IPR027266">
    <property type="entry name" value="TrmE/GcvT-like"/>
</dbReference>
<dbReference type="PANTHER" id="PTHR43757:SF15">
    <property type="entry name" value="PYRUVATE DEHYDROGENASE PHOSPHATASE REGULATORY SUBUNIT, MITOCHONDRIAL-LIKE"/>
    <property type="match status" value="1"/>
</dbReference>
<dbReference type="SUPFAM" id="SSF51905">
    <property type="entry name" value="FAD/NAD(P)-binding domain"/>
    <property type="match status" value="1"/>
</dbReference>
<dbReference type="Pfam" id="PF01571">
    <property type="entry name" value="GCV_T"/>
    <property type="match status" value="1"/>
</dbReference>
<evidence type="ECO:0000313" key="8">
    <source>
        <dbReference type="Proteomes" id="UP000637002"/>
    </source>
</evidence>
<dbReference type="SUPFAM" id="SSF101790">
    <property type="entry name" value="Aminomethyltransferase beta-barrel domain"/>
    <property type="match status" value="1"/>
</dbReference>
<dbReference type="Gene3D" id="3.30.70.1400">
    <property type="entry name" value="Aminomethyltransferase beta-barrel domains"/>
    <property type="match status" value="1"/>
</dbReference>
<organism evidence="7 8">
    <name type="scientific">Chelatococcus reniformis</name>
    <dbReference type="NCBI Taxonomy" id="1494448"/>
    <lineage>
        <taxon>Bacteria</taxon>
        <taxon>Pseudomonadati</taxon>
        <taxon>Pseudomonadota</taxon>
        <taxon>Alphaproteobacteria</taxon>
        <taxon>Hyphomicrobiales</taxon>
        <taxon>Chelatococcaceae</taxon>
        <taxon>Chelatococcus</taxon>
    </lineage>
</organism>
<evidence type="ECO:0000259" key="5">
    <source>
        <dbReference type="Pfam" id="PF08669"/>
    </source>
</evidence>
<protein>
    <submittedName>
        <fullName evidence="7">FAD-dependent oxidoreductase</fullName>
    </submittedName>
</protein>
<dbReference type="AlphaFoldDB" id="A0A916XF88"/>
<evidence type="ECO:0000256" key="2">
    <source>
        <dbReference type="ARBA" id="ARBA00023002"/>
    </source>
</evidence>
<evidence type="ECO:0000313" key="7">
    <source>
        <dbReference type="EMBL" id="GGC66251.1"/>
    </source>
</evidence>
<dbReference type="InterPro" id="IPR028896">
    <property type="entry name" value="GcvT/YgfZ/DmdA"/>
</dbReference>
<comment type="similarity">
    <text evidence="1">Belongs to the GcvT family.</text>
</comment>